<reference evidence="7" key="1">
    <citation type="submission" date="2015-09" db="EMBL/GenBank/DDBJ databases">
        <authorList>
            <person name="Shao Z."/>
            <person name="Wang L."/>
        </authorList>
    </citation>
    <scope>NUCLEOTIDE SEQUENCE [LARGE SCALE GENOMIC DNA]</scope>
    <source>
        <strain evidence="7">F13-1</strain>
    </source>
</reference>
<keyword evidence="2 5" id="KW-0813">Transport</keyword>
<dbReference type="RefSeq" id="WP_094038215.1">
    <property type="nucleotide sequence ID" value="NZ_CP012621.1"/>
</dbReference>
<evidence type="ECO:0000313" key="7">
    <source>
        <dbReference type="Proteomes" id="UP000217763"/>
    </source>
</evidence>
<dbReference type="Proteomes" id="UP000217763">
    <property type="component" value="Chromosome"/>
</dbReference>
<dbReference type="AlphaFoldDB" id="A0A231N2X3"/>
<dbReference type="Gene3D" id="3.40.190.10">
    <property type="entry name" value="Periplasmic binding protein-like II"/>
    <property type="match status" value="2"/>
</dbReference>
<comment type="function">
    <text evidence="5">Required for the activity of the bacterial periplasmic transport system of putrescine.</text>
</comment>
<sequence>MQSWFRPLAIAVAASLPLVAQANDRLSVYAWAEYLPDSVLTDFTKETGVKVDYATFDSNEALYAKLKLLQTSGASESYDLIFPSSYMLSKMAREGMLQPLDKSKLPHFEQLEPSLLDREFDPGNRFSVPYAFGSTAIAINRDELADAEVDAWADLWDSRWQGQLMLTDDIRENFQMALLTLGHSANSKDAGEIKAAYEKLQALKDNVLLYNSDNPRMPYVTGEASIGLIWSDQAYKTQQDGMNLEYIYPEEGAIFWVDSAAIPGNAKSVDAAHQFIDFLMRPEIAARIIEELGIAVPNQGAKALLPAEVAENQVLFPSGETVAKGHFQDDLGDEVLAVYEEHWVRLRAN</sequence>
<evidence type="ECO:0000256" key="3">
    <source>
        <dbReference type="ARBA" id="ARBA00022729"/>
    </source>
</evidence>
<dbReference type="PANTHER" id="PTHR30222:SF17">
    <property type="entry name" value="SPERMIDINE_PUTRESCINE-BINDING PERIPLASMIC PROTEIN"/>
    <property type="match status" value="1"/>
</dbReference>
<evidence type="ECO:0000256" key="5">
    <source>
        <dbReference type="PIRNR" id="PIRNR019574"/>
    </source>
</evidence>
<keyword evidence="3" id="KW-0732">Signal</keyword>
<evidence type="ECO:0000256" key="4">
    <source>
        <dbReference type="ARBA" id="ARBA00022764"/>
    </source>
</evidence>
<dbReference type="EMBL" id="CP012621">
    <property type="protein sequence ID" value="ATG74022.1"/>
    <property type="molecule type" value="Genomic_DNA"/>
</dbReference>
<dbReference type="GO" id="GO:0015846">
    <property type="term" value="P:polyamine transport"/>
    <property type="evidence" value="ECO:0007669"/>
    <property type="project" value="InterPro"/>
</dbReference>
<organism evidence="6 7">
    <name type="scientific">Zobellella denitrificans</name>
    <dbReference type="NCBI Taxonomy" id="347534"/>
    <lineage>
        <taxon>Bacteria</taxon>
        <taxon>Pseudomonadati</taxon>
        <taxon>Pseudomonadota</taxon>
        <taxon>Gammaproteobacteria</taxon>
        <taxon>Aeromonadales</taxon>
        <taxon>Aeromonadaceae</taxon>
        <taxon>Zobellella</taxon>
    </lineage>
</organism>
<evidence type="ECO:0000313" key="6">
    <source>
        <dbReference type="EMBL" id="ATG74022.1"/>
    </source>
</evidence>
<dbReference type="SUPFAM" id="SSF53850">
    <property type="entry name" value="Periplasmic binding protein-like II"/>
    <property type="match status" value="1"/>
</dbReference>
<dbReference type="KEGG" id="zdf:AN401_09285"/>
<dbReference type="InterPro" id="IPR006059">
    <property type="entry name" value="SBP"/>
</dbReference>
<dbReference type="GO" id="GO:0019808">
    <property type="term" value="F:polyamine binding"/>
    <property type="evidence" value="ECO:0007669"/>
    <property type="project" value="InterPro"/>
</dbReference>
<comment type="subcellular location">
    <subcellularLocation>
        <location evidence="1 5">Periplasm</location>
    </subcellularLocation>
</comment>
<comment type="similarity">
    <text evidence="5">Belongs to the bacterial solute-binding protein PotD/PotF family.</text>
</comment>
<name>A0A231N2X3_9GAMM</name>
<dbReference type="GO" id="GO:0042597">
    <property type="term" value="C:periplasmic space"/>
    <property type="evidence" value="ECO:0007669"/>
    <property type="project" value="UniProtKB-SubCell"/>
</dbReference>
<keyword evidence="7" id="KW-1185">Reference proteome</keyword>
<keyword evidence="4 5" id="KW-0574">Periplasm</keyword>
<dbReference type="Pfam" id="PF13416">
    <property type="entry name" value="SBP_bac_8"/>
    <property type="match status" value="1"/>
</dbReference>
<proteinExistence type="inferred from homology"/>
<dbReference type="OrthoDB" id="9769319at2"/>
<dbReference type="InterPro" id="IPR001188">
    <property type="entry name" value="Sperm_putr-bd"/>
</dbReference>
<protein>
    <recommendedName>
        <fullName evidence="5">Putrescine-binding periplasmic protein</fullName>
    </recommendedName>
</protein>
<evidence type="ECO:0000256" key="2">
    <source>
        <dbReference type="ARBA" id="ARBA00022448"/>
    </source>
</evidence>
<gene>
    <name evidence="6" type="ORF">AN401_09285</name>
</gene>
<accession>A0A231N2X3</accession>
<evidence type="ECO:0000256" key="1">
    <source>
        <dbReference type="ARBA" id="ARBA00004418"/>
    </source>
</evidence>
<dbReference type="PIRSF" id="PIRSF019574">
    <property type="entry name" value="Periplasmic_polyamine_BP"/>
    <property type="match status" value="1"/>
</dbReference>
<dbReference type="PANTHER" id="PTHR30222">
    <property type="entry name" value="SPERMIDINE/PUTRESCINE-BINDING PERIPLASMIC PROTEIN"/>
    <property type="match status" value="1"/>
</dbReference>
<dbReference type="PRINTS" id="PR00909">
    <property type="entry name" value="SPERMDNBNDNG"/>
</dbReference>